<dbReference type="InterPro" id="IPR036312">
    <property type="entry name" value="Bifun_inhib/LTP/seed_sf"/>
</dbReference>
<feature type="domain" description="Bifunctional inhibitor/plant lipid transfer protein/seed storage helical" evidence="3">
    <location>
        <begin position="123"/>
        <end position="196"/>
    </location>
</feature>
<dbReference type="PANTHER" id="PTHR33286">
    <property type="entry name" value="BIFUNCTIONAL INHIBITOR/LIPID-TRANSFER PROTEIN/SEED STORAGE 2S ALBUMIN SUPERFAMILY PROTEIN"/>
    <property type="match status" value="1"/>
</dbReference>
<organism evidence="4">
    <name type="scientific">Triticum aestivum</name>
    <name type="common">Wheat</name>
    <dbReference type="NCBI Taxonomy" id="4565"/>
    <lineage>
        <taxon>Eukaryota</taxon>
        <taxon>Viridiplantae</taxon>
        <taxon>Streptophyta</taxon>
        <taxon>Embryophyta</taxon>
        <taxon>Tracheophyta</taxon>
        <taxon>Spermatophyta</taxon>
        <taxon>Magnoliopsida</taxon>
        <taxon>Liliopsida</taxon>
        <taxon>Poales</taxon>
        <taxon>Poaceae</taxon>
        <taxon>BOP clade</taxon>
        <taxon>Pooideae</taxon>
        <taxon>Triticodae</taxon>
        <taxon>Triticeae</taxon>
        <taxon>Triticinae</taxon>
        <taxon>Triticum</taxon>
    </lineage>
</organism>
<evidence type="ECO:0000256" key="2">
    <source>
        <dbReference type="SAM" id="Phobius"/>
    </source>
</evidence>
<keyword evidence="2" id="KW-0472">Membrane</keyword>
<dbReference type="Gramene" id="TraesRN1D0100440000.1">
    <property type="protein sequence ID" value="TraesRN1D0100440000.1"/>
    <property type="gene ID" value="TraesRN1D0100440000"/>
</dbReference>
<dbReference type="InterPro" id="IPR044741">
    <property type="entry name" value="NsLTP-like"/>
</dbReference>
<evidence type="ECO:0000256" key="1">
    <source>
        <dbReference type="SAM" id="MobiDB-lite"/>
    </source>
</evidence>
<sequence>MQNKDQASTHRGTSSQALHFHGRFPAEAPAPPPARPPNKSDPLEPSSTINTQGMAHHRRTTRATIHIHETHTAQHRRKGNTSKMSQLARASLTAMAMLLLLAAAAAAAGPAAGGAAVADPAGCQDDVVALNEACYKYVQKGAPTVPPSQECCDAVKSVDVPCVCSYLGSPGVRDNISMEKVFYVSQQCGVSIPGNCGGSKV</sequence>
<dbReference type="Gramene" id="TraesCS1D02G159700.1">
    <property type="protein sequence ID" value="TraesCS1D02G159700.1"/>
    <property type="gene ID" value="TraesCS1D02G159700"/>
</dbReference>
<protein>
    <recommendedName>
        <fullName evidence="3">Bifunctional inhibitor/plant lipid transfer protein/seed storage helical domain-containing protein</fullName>
    </recommendedName>
</protein>
<dbReference type="OrthoDB" id="653734at2759"/>
<dbReference type="CDD" id="cd04660">
    <property type="entry name" value="nsLTP_like"/>
    <property type="match status" value="1"/>
</dbReference>
<dbReference type="EnsemblPlants" id="TraesCS1D02G159700.1">
    <property type="protein sequence ID" value="TraesCS1D02G159700.1"/>
    <property type="gene ID" value="TraesCS1D02G159700"/>
</dbReference>
<dbReference type="Gene3D" id="1.10.110.10">
    <property type="entry name" value="Plant lipid-transfer and hydrophobic proteins"/>
    <property type="match status" value="1"/>
</dbReference>
<name>A0A3B5ZSG9_WHEAT</name>
<reference evidence="4" key="1">
    <citation type="submission" date="2018-08" db="EMBL/GenBank/DDBJ databases">
        <authorList>
            <person name="Rossello M."/>
        </authorList>
    </citation>
    <scope>NUCLEOTIDE SEQUENCE [LARGE SCALE GENOMIC DNA]</scope>
    <source>
        <strain evidence="4">cv. Chinese Spring</strain>
    </source>
</reference>
<evidence type="ECO:0000259" key="3">
    <source>
        <dbReference type="SMART" id="SM00499"/>
    </source>
</evidence>
<feature type="region of interest" description="Disordered" evidence="1">
    <location>
        <begin position="1"/>
        <end position="59"/>
    </location>
</feature>
<feature type="compositionally biased region" description="Polar residues" evidence="1">
    <location>
        <begin position="1"/>
        <end position="17"/>
    </location>
</feature>
<keyword evidence="2" id="KW-1133">Transmembrane helix</keyword>
<reference evidence="4" key="2">
    <citation type="submission" date="2018-10" db="UniProtKB">
        <authorList>
            <consortium name="EnsemblPlants"/>
        </authorList>
    </citation>
    <scope>IDENTIFICATION</scope>
</reference>
<dbReference type="SMART" id="SM00499">
    <property type="entry name" value="AAI"/>
    <property type="match status" value="1"/>
</dbReference>
<keyword evidence="5" id="KW-1185">Reference proteome</keyword>
<evidence type="ECO:0000313" key="5">
    <source>
        <dbReference type="Proteomes" id="UP000019116"/>
    </source>
</evidence>
<dbReference type="PANTHER" id="PTHR33286:SF31">
    <property type="entry name" value="OS10G0148000 PROTEIN"/>
    <property type="match status" value="1"/>
</dbReference>
<dbReference type="Pfam" id="PF14368">
    <property type="entry name" value="LTP_2"/>
    <property type="match status" value="1"/>
</dbReference>
<dbReference type="AlphaFoldDB" id="A0A3B5ZSG9"/>
<dbReference type="Proteomes" id="UP000019116">
    <property type="component" value="Chromosome 1D"/>
</dbReference>
<dbReference type="InterPro" id="IPR016140">
    <property type="entry name" value="Bifunc_inhib/LTP/seed_store"/>
</dbReference>
<dbReference type="Gramene" id="TraesCS1D03G0413100.1">
    <property type="protein sequence ID" value="TraesCS1D03G0413100.1.CDS"/>
    <property type="gene ID" value="TraesCS1D03G0413100"/>
</dbReference>
<dbReference type="SMR" id="A0A3B5ZSG9"/>
<dbReference type="SUPFAM" id="SSF47699">
    <property type="entry name" value="Bifunctional inhibitor/lipid-transfer protein/seed storage 2S albumin"/>
    <property type="match status" value="1"/>
</dbReference>
<dbReference type="Gramene" id="TraesCLE_scaffold_102942_01G000100.1">
    <property type="protein sequence ID" value="TraesCLE_scaffold_102942_01G000100.1"/>
    <property type="gene ID" value="TraesCLE_scaffold_102942_01G000100"/>
</dbReference>
<dbReference type="Gramene" id="TraesWEE_scaffold_086322_01G000200.1">
    <property type="protein sequence ID" value="TraesWEE_scaffold_086322_01G000200.1"/>
    <property type="gene ID" value="TraesWEE_scaffold_086322_01G000200"/>
</dbReference>
<dbReference type="Gramene" id="TraesROB_scaffold_009422_01G000100.1">
    <property type="protein sequence ID" value="TraesROB_scaffold_009422_01G000100.1"/>
    <property type="gene ID" value="TraesROB_scaffold_009422_01G000100"/>
</dbReference>
<evidence type="ECO:0000313" key="4">
    <source>
        <dbReference type="EnsemblPlants" id="TraesCS1D02G159700.1"/>
    </source>
</evidence>
<feature type="transmembrane region" description="Helical" evidence="2">
    <location>
        <begin position="87"/>
        <end position="108"/>
    </location>
</feature>
<proteinExistence type="predicted"/>
<dbReference type="STRING" id="4565.A0A3B5ZSG9"/>
<accession>A0A3B5ZSG9</accession>
<dbReference type="OMA" id="HIHETHT"/>
<dbReference type="Gramene" id="TraesCAD_scaffold_072429_01G000200.1">
    <property type="protein sequence ID" value="TraesCAD_scaffold_072429_01G000200.1"/>
    <property type="gene ID" value="TraesCAD_scaffold_072429_01G000200"/>
</dbReference>
<keyword evidence="2" id="KW-0812">Transmembrane</keyword>